<dbReference type="UniPathway" id="UPA00253">
    <property type="reaction ID" value="UER00457"/>
</dbReference>
<evidence type="ECO:0000256" key="9">
    <source>
        <dbReference type="RuleBase" id="RU365100"/>
    </source>
</evidence>
<dbReference type="InterPro" id="IPR040727">
    <property type="entry name" value="NAPRTase_N"/>
</dbReference>
<dbReference type="EC" id="6.3.4.21" evidence="3 9"/>
<evidence type="ECO:0000256" key="3">
    <source>
        <dbReference type="ARBA" id="ARBA00013236"/>
    </source>
</evidence>
<reference evidence="11 12" key="2">
    <citation type="journal article" date="2016" name="Genome Announc.">
        <title>Permanent Draft Genome Sequences for Two Variants of Frankia sp. Strain CpI1, the First Frankia Strain Isolated from Root Nodules of Comptonia peregrina.</title>
        <authorList>
            <person name="Oshone R."/>
            <person name="Hurst S.G.IV."/>
            <person name="Abebe-Akele F."/>
            <person name="Simpson S."/>
            <person name="Morris K."/>
            <person name="Thomas W.K."/>
            <person name="Tisa L.S."/>
        </authorList>
    </citation>
    <scope>NUCLEOTIDE SEQUENCE [LARGE SCALE GENOMIC DNA]</scope>
    <source>
        <strain evidence="12">CpI1-S</strain>
    </source>
</reference>
<evidence type="ECO:0000313" key="11">
    <source>
        <dbReference type="EMBL" id="KJE24007.1"/>
    </source>
</evidence>
<keyword evidence="7 9" id="KW-0808">Transferase</keyword>
<dbReference type="GO" id="GO:0034355">
    <property type="term" value="P:NAD+ biosynthetic process via the salvage pathway"/>
    <property type="evidence" value="ECO:0007669"/>
    <property type="project" value="TreeGrafter"/>
</dbReference>
<dbReference type="InterPro" id="IPR007229">
    <property type="entry name" value="Nic_PRibTrfase-Fam"/>
</dbReference>
<comment type="function">
    <text evidence="9">Catalyzes the first step in the biosynthesis of NAD from nicotinic acid, the ATP-dependent synthesis of beta-nicotinate D-ribonucleotide from nicotinate and 5-phospho-D-ribose 1-phosphate.</text>
</comment>
<evidence type="ECO:0000259" key="10">
    <source>
        <dbReference type="Pfam" id="PF17767"/>
    </source>
</evidence>
<dbReference type="PANTHER" id="PTHR11098">
    <property type="entry name" value="NICOTINATE PHOSPHORIBOSYLTRANSFERASE"/>
    <property type="match status" value="1"/>
</dbReference>
<dbReference type="GO" id="GO:0016757">
    <property type="term" value="F:glycosyltransferase activity"/>
    <property type="evidence" value="ECO:0007669"/>
    <property type="project" value="UniProtKB-KW"/>
</dbReference>
<accession>A0A0D8BKS5</accession>
<dbReference type="EMBL" id="JYFN01000009">
    <property type="protein sequence ID" value="KJE24007.1"/>
    <property type="molecule type" value="Genomic_DNA"/>
</dbReference>
<evidence type="ECO:0000256" key="7">
    <source>
        <dbReference type="ARBA" id="ARBA00022679"/>
    </source>
</evidence>
<comment type="caution">
    <text evidence="11">The sequence shown here is derived from an EMBL/GenBank/DDBJ whole genome shotgun (WGS) entry which is preliminary data.</text>
</comment>
<dbReference type="SUPFAM" id="SSF54675">
    <property type="entry name" value="Nicotinate/Quinolinate PRTase N-terminal domain-like"/>
    <property type="match status" value="1"/>
</dbReference>
<comment type="pathway">
    <text evidence="1 9">Cofactor biosynthesis; NAD(+) biosynthesis; nicotinate D-ribonucleotide from nicotinate: step 1/1.</text>
</comment>
<keyword evidence="6 9" id="KW-0662">Pyridine nucleotide biosynthesis</keyword>
<organism evidence="11 12">
    <name type="scientific">Frankia torreyi</name>
    <dbReference type="NCBI Taxonomy" id="1856"/>
    <lineage>
        <taxon>Bacteria</taxon>
        <taxon>Bacillati</taxon>
        <taxon>Actinomycetota</taxon>
        <taxon>Actinomycetes</taxon>
        <taxon>Frankiales</taxon>
        <taxon>Frankiaceae</taxon>
        <taxon>Frankia</taxon>
    </lineage>
</organism>
<dbReference type="SUPFAM" id="SSF51690">
    <property type="entry name" value="Nicotinate/Quinolinate PRTase C-terminal domain-like"/>
    <property type="match status" value="1"/>
</dbReference>
<dbReference type="Gene3D" id="3.20.140.10">
    <property type="entry name" value="nicotinate phosphoribosyltransferase"/>
    <property type="match status" value="1"/>
</dbReference>
<dbReference type="InterPro" id="IPR013785">
    <property type="entry name" value="Aldolase_TIM"/>
</dbReference>
<protein>
    <recommendedName>
        <fullName evidence="3 9">Nicotinate phosphoribosyltransferase</fullName>
        <ecNumber evidence="3 9">6.3.4.21</ecNumber>
    </recommendedName>
</protein>
<dbReference type="InterPro" id="IPR006405">
    <property type="entry name" value="Nic_PRibTrfase_pncB"/>
</dbReference>
<dbReference type="Gene3D" id="3.20.20.70">
    <property type="entry name" value="Aldolase class I"/>
    <property type="match status" value="1"/>
</dbReference>
<reference evidence="12" key="1">
    <citation type="submission" date="2015-02" db="EMBL/GenBank/DDBJ databases">
        <title>Draft Genome of Frankia sp. CpI1-S.</title>
        <authorList>
            <person name="Oshone R.T."/>
            <person name="Ngom M."/>
            <person name="Ghodhbane-Gtari F."/>
            <person name="Gtari M."/>
            <person name="Morris K."/>
            <person name="Thomas K."/>
            <person name="Sen A."/>
            <person name="Tisa L.S."/>
        </authorList>
    </citation>
    <scope>NUCLEOTIDE SEQUENCE [LARGE SCALE GENOMIC DNA]</scope>
    <source>
        <strain evidence="12">CpI1-S</strain>
    </source>
</reference>
<keyword evidence="12" id="KW-1185">Reference proteome</keyword>
<comment type="PTM">
    <text evidence="9">Transiently phosphorylated on a His residue during the reaction cycle. Phosphorylation strongly increases the affinity for substrates and increases the rate of nicotinate D-ribonucleotide production. Dephosphorylation regenerates the low-affinity form of the enzyme, leading to product release.</text>
</comment>
<comment type="similarity">
    <text evidence="2 9">Belongs to the NAPRTase family.</text>
</comment>
<keyword evidence="11" id="KW-0328">Glycosyltransferase</keyword>
<dbReference type="NCBIfam" id="NF009131">
    <property type="entry name" value="PRK12484.1"/>
    <property type="match status" value="1"/>
</dbReference>
<evidence type="ECO:0000256" key="2">
    <source>
        <dbReference type="ARBA" id="ARBA00010897"/>
    </source>
</evidence>
<keyword evidence="4" id="KW-0597">Phosphoprotein</keyword>
<evidence type="ECO:0000256" key="8">
    <source>
        <dbReference type="ARBA" id="ARBA00048668"/>
    </source>
</evidence>
<evidence type="ECO:0000256" key="6">
    <source>
        <dbReference type="ARBA" id="ARBA00022642"/>
    </source>
</evidence>
<dbReference type="OrthoDB" id="9770610at2"/>
<evidence type="ECO:0000256" key="1">
    <source>
        <dbReference type="ARBA" id="ARBA00004952"/>
    </source>
</evidence>
<dbReference type="AlphaFoldDB" id="A0A0D8BKS5"/>
<dbReference type="NCBIfam" id="TIGR01513">
    <property type="entry name" value="NAPRTase_put"/>
    <property type="match status" value="1"/>
</dbReference>
<dbReference type="InterPro" id="IPR036068">
    <property type="entry name" value="Nicotinate_pribotase-like_C"/>
</dbReference>
<gene>
    <name evidence="11" type="ORF">FF36_01696</name>
</gene>
<evidence type="ECO:0000256" key="5">
    <source>
        <dbReference type="ARBA" id="ARBA00022598"/>
    </source>
</evidence>
<feature type="domain" description="Nicotinate phosphoribosyltransferase N-terminal" evidence="10">
    <location>
        <begin position="21"/>
        <end position="145"/>
    </location>
</feature>
<keyword evidence="5 9" id="KW-0436">Ligase</keyword>
<evidence type="ECO:0000256" key="4">
    <source>
        <dbReference type="ARBA" id="ARBA00022553"/>
    </source>
</evidence>
<dbReference type="PATRIC" id="fig|1502723.3.peg.6574"/>
<dbReference type="Proteomes" id="UP000032545">
    <property type="component" value="Unassembled WGS sequence"/>
</dbReference>
<dbReference type="PANTHER" id="PTHR11098:SF8">
    <property type="entry name" value="NICOTINATE PHOSPHORIBOSYLTRANSFERASE PNCB1"/>
    <property type="match status" value="1"/>
</dbReference>
<proteinExistence type="inferred from homology"/>
<dbReference type="Pfam" id="PF17767">
    <property type="entry name" value="NAPRTase_N"/>
    <property type="match status" value="1"/>
</dbReference>
<sequence length="543" mass="54541">MSSGAHLDELVPSLFRMSTALMTDHYELTMLRAALRSGAANRRVVFEVFTRSLPPGRRFGVFAGTGRLLDALADFRFAPPELAALRAAGVVDDDTAAWLADYRFRGDIRAFAEGEPFFPGAPVLAVEGTFAESVLLETLVLSILNHDSAIAAAAARMVAAAGSRPCLEMGSRRTHEAAAVAAARAAYLAGFAASSNLEAARTYAVPSVGTSAHAFTLVHPTEAEAFAAQVAALGRDTTLLVDTYDVPAGIAAAVAAAGPELGAIRIDSGDLGGLATAARAQLDALGAPSTRIIATGDLDEHAIARLGEAPVDGYGIGTSLVTGSGAPTAGFVYKLVEVDGVAVAKKSVGKTSRGGRKRVVRRHDPSGRAVADVVLPAAAPATAAPATAAPATAAPATTAASSAAPAATDSLAATAAPAVTASSASAATAAPSAAGPTAIAPTATGPTAAAAAPTADTPSAGSTFVAAPVAAADSGFRPGESRDRELLQSIVVRGELVDTDLVGPAGTRRAREHHGRALTALPPTARDVRFGQPCLPVVHTTHA</sequence>
<name>A0A0D8BKS5_9ACTN</name>
<evidence type="ECO:0000313" key="12">
    <source>
        <dbReference type="Proteomes" id="UP000032545"/>
    </source>
</evidence>
<dbReference type="GO" id="GO:0005829">
    <property type="term" value="C:cytosol"/>
    <property type="evidence" value="ECO:0007669"/>
    <property type="project" value="TreeGrafter"/>
</dbReference>
<comment type="catalytic activity">
    <reaction evidence="8 9">
        <text>5-phospho-alpha-D-ribose 1-diphosphate + nicotinate + ATP + H2O = nicotinate beta-D-ribonucleotide + ADP + phosphate + diphosphate</text>
        <dbReference type="Rhea" id="RHEA:36163"/>
        <dbReference type="ChEBI" id="CHEBI:15377"/>
        <dbReference type="ChEBI" id="CHEBI:30616"/>
        <dbReference type="ChEBI" id="CHEBI:32544"/>
        <dbReference type="ChEBI" id="CHEBI:33019"/>
        <dbReference type="ChEBI" id="CHEBI:43474"/>
        <dbReference type="ChEBI" id="CHEBI:57502"/>
        <dbReference type="ChEBI" id="CHEBI:58017"/>
        <dbReference type="ChEBI" id="CHEBI:456216"/>
        <dbReference type="EC" id="6.3.4.21"/>
    </reaction>
</comment>
<dbReference type="NCBIfam" id="NF006698">
    <property type="entry name" value="PRK09243.1-5"/>
    <property type="match status" value="1"/>
</dbReference>
<dbReference type="GO" id="GO:0004516">
    <property type="term" value="F:nicotinate phosphoribosyltransferase activity"/>
    <property type="evidence" value="ECO:0007669"/>
    <property type="project" value="UniProtKB-UniRule"/>
</dbReference>